<dbReference type="EMBL" id="JAUHHV010000006">
    <property type="protein sequence ID" value="KAK1420697.1"/>
    <property type="molecule type" value="Genomic_DNA"/>
</dbReference>
<name>A0AAD8KD09_TARER</name>
<comment type="similarity">
    <text evidence="1">Belongs to the mTERF family.</text>
</comment>
<keyword evidence="2" id="KW-0806">Transcription termination</keyword>
<dbReference type="PANTHER" id="PTHR13068">
    <property type="entry name" value="CGI-12 PROTEIN-RELATED"/>
    <property type="match status" value="1"/>
</dbReference>
<dbReference type="GO" id="GO:0003676">
    <property type="term" value="F:nucleic acid binding"/>
    <property type="evidence" value="ECO:0007669"/>
    <property type="project" value="InterPro"/>
</dbReference>
<proteinExistence type="inferred from homology"/>
<keyword evidence="3" id="KW-0809">Transit peptide</keyword>
<comment type="caution">
    <text evidence="4">The sequence shown here is derived from an EMBL/GenBank/DDBJ whole genome shotgun (WGS) entry which is preliminary data.</text>
</comment>
<keyword evidence="5" id="KW-1185">Reference proteome</keyword>
<evidence type="ECO:0000256" key="2">
    <source>
        <dbReference type="ARBA" id="ARBA00022472"/>
    </source>
</evidence>
<evidence type="ECO:0000313" key="5">
    <source>
        <dbReference type="Proteomes" id="UP001229421"/>
    </source>
</evidence>
<dbReference type="AlphaFoldDB" id="A0AAD8KD09"/>
<dbReference type="InterPro" id="IPR038538">
    <property type="entry name" value="MTERF_sf"/>
</dbReference>
<reference evidence="4" key="1">
    <citation type="journal article" date="2023" name="bioRxiv">
        <title>Improved chromosome-level genome assembly for marigold (Tagetes erecta).</title>
        <authorList>
            <person name="Jiang F."/>
            <person name="Yuan L."/>
            <person name="Wang S."/>
            <person name="Wang H."/>
            <person name="Xu D."/>
            <person name="Wang A."/>
            <person name="Fan W."/>
        </authorList>
    </citation>
    <scope>NUCLEOTIDE SEQUENCE</scope>
    <source>
        <strain evidence="4">WSJ</strain>
        <tissue evidence="4">Leaf</tissue>
    </source>
</reference>
<dbReference type="FunFam" id="1.25.70.10:FF:000001">
    <property type="entry name" value="Mitochondrial transcription termination factor-like"/>
    <property type="match status" value="1"/>
</dbReference>
<dbReference type="SMART" id="SM00733">
    <property type="entry name" value="Mterf"/>
    <property type="match status" value="6"/>
</dbReference>
<dbReference type="PANTHER" id="PTHR13068:SF208">
    <property type="entry name" value="TRANSCRIPTION REGULATOR MTERF FAMILY"/>
    <property type="match status" value="1"/>
</dbReference>
<organism evidence="4 5">
    <name type="scientific">Tagetes erecta</name>
    <name type="common">African marigold</name>
    <dbReference type="NCBI Taxonomy" id="13708"/>
    <lineage>
        <taxon>Eukaryota</taxon>
        <taxon>Viridiplantae</taxon>
        <taxon>Streptophyta</taxon>
        <taxon>Embryophyta</taxon>
        <taxon>Tracheophyta</taxon>
        <taxon>Spermatophyta</taxon>
        <taxon>Magnoliopsida</taxon>
        <taxon>eudicotyledons</taxon>
        <taxon>Gunneridae</taxon>
        <taxon>Pentapetalae</taxon>
        <taxon>asterids</taxon>
        <taxon>campanulids</taxon>
        <taxon>Asterales</taxon>
        <taxon>Asteraceae</taxon>
        <taxon>Asteroideae</taxon>
        <taxon>Heliantheae alliance</taxon>
        <taxon>Tageteae</taxon>
        <taxon>Tagetes</taxon>
    </lineage>
</organism>
<dbReference type="Pfam" id="PF02536">
    <property type="entry name" value="mTERF"/>
    <property type="match status" value="1"/>
</dbReference>
<gene>
    <name evidence="4" type="ORF">QVD17_22508</name>
</gene>
<dbReference type="InterPro" id="IPR003690">
    <property type="entry name" value="MTERF"/>
</dbReference>
<dbReference type="Gene3D" id="1.25.70.10">
    <property type="entry name" value="Transcription termination factor 3, mitochondrial"/>
    <property type="match status" value="1"/>
</dbReference>
<evidence type="ECO:0000256" key="1">
    <source>
        <dbReference type="ARBA" id="ARBA00007692"/>
    </source>
</evidence>
<dbReference type="Proteomes" id="UP001229421">
    <property type="component" value="Unassembled WGS sequence"/>
</dbReference>
<sequence length="392" mass="44623">MLFNLIRRNISTYAKPYIKLQLPCNGLLSPSSSLFTTTTSHSSNHDSFTATYLINSCGVSPESAILASKGLDLSKSPNSADSVLAFLKKQGFTKSQVSKLILSHPKLLLCDLENTLLPNFKILSSLGFSNDDLVGIVITRPRNILLGKFQAKALLSVSFLRTVLGSEDKVINAIKRFPQILTYDLQVYAAENIRMLLEIGVPDVRIKAMLSQQPRTFLTSADSFRKVVKDVKKLGFDPSKAKFIWAIHALRAMSKVTWNKKIELYKKWGWSKDEILMAFERNPGCMMASTDKIARILNFLVNTMGWERSYIIQSPIVICYSLEKRIIPRCLVYKYLAEKGLIKEKDDCCYTQSHWLAYSETSFVKWVVKRHEKEAPELLELYQKRFIKAKEL</sequence>
<keyword evidence="2" id="KW-0805">Transcription regulation</keyword>
<evidence type="ECO:0000313" key="4">
    <source>
        <dbReference type="EMBL" id="KAK1420697.1"/>
    </source>
</evidence>
<evidence type="ECO:0000256" key="3">
    <source>
        <dbReference type="ARBA" id="ARBA00022946"/>
    </source>
</evidence>
<accession>A0AAD8KD09</accession>
<protein>
    <recommendedName>
        <fullName evidence="6">Mitochondrial transcription termination factor</fullName>
    </recommendedName>
</protein>
<evidence type="ECO:0008006" key="6">
    <source>
        <dbReference type="Google" id="ProtNLM"/>
    </source>
</evidence>
<dbReference type="GO" id="GO:0006353">
    <property type="term" value="P:DNA-templated transcription termination"/>
    <property type="evidence" value="ECO:0007669"/>
    <property type="project" value="UniProtKB-KW"/>
</dbReference>
<keyword evidence="2" id="KW-0804">Transcription</keyword>